<dbReference type="SUPFAM" id="SSF52172">
    <property type="entry name" value="CheY-like"/>
    <property type="match status" value="1"/>
</dbReference>
<feature type="modified residue" description="4-aspartylphosphate" evidence="5">
    <location>
        <position position="56"/>
    </location>
</feature>
<evidence type="ECO:0000256" key="4">
    <source>
        <dbReference type="ARBA" id="ARBA00024867"/>
    </source>
</evidence>
<dbReference type="InterPro" id="IPR011006">
    <property type="entry name" value="CheY-like_superfamily"/>
</dbReference>
<dbReference type="SUPFAM" id="SSF46894">
    <property type="entry name" value="C-terminal effector domain of the bipartite response regulators"/>
    <property type="match status" value="1"/>
</dbReference>
<dbReference type="InterPro" id="IPR036388">
    <property type="entry name" value="WH-like_DNA-bd_sf"/>
</dbReference>
<dbReference type="PRINTS" id="PR00038">
    <property type="entry name" value="HTHLUXR"/>
</dbReference>
<dbReference type="SMART" id="SM00421">
    <property type="entry name" value="HTH_LUXR"/>
    <property type="match status" value="1"/>
</dbReference>
<sequence length="203" mass="23019">MNPMRVLLVDDHALFAQSLAIVLSDFPSIEQFSNIKSVDEIEATIERDKPNILLMDINLGKLSEEDGLLLAQNLLQKYPHQKIVILSGYDLPVYRKEAKKLGAKGFINKDIEPEELLHILEAINNGSTYFEKDGVYVEELTETEKQVLRMLANGIKRKEIAEQLFMSERTVSNHLQHIFEKLEVSSAVEAVTKSIQLGYIPPL</sequence>
<keyword evidence="3" id="KW-0238">DNA-binding</keyword>
<dbReference type="InterPro" id="IPR058245">
    <property type="entry name" value="NreC/VraR/RcsB-like_REC"/>
</dbReference>
<dbReference type="InterPro" id="IPR001789">
    <property type="entry name" value="Sig_transdc_resp-reg_receiver"/>
</dbReference>
<keyword evidence="2 5" id="KW-0597">Phosphoprotein</keyword>
<dbReference type="Proteomes" id="UP001198151">
    <property type="component" value="Unassembled WGS sequence"/>
</dbReference>
<dbReference type="CDD" id="cd06170">
    <property type="entry name" value="LuxR_C_like"/>
    <property type="match status" value="1"/>
</dbReference>
<dbReference type="PANTHER" id="PTHR45566">
    <property type="entry name" value="HTH-TYPE TRANSCRIPTIONAL REGULATOR YHJB-RELATED"/>
    <property type="match status" value="1"/>
</dbReference>
<dbReference type="Pfam" id="PF00196">
    <property type="entry name" value="GerE"/>
    <property type="match status" value="1"/>
</dbReference>
<comment type="function">
    <text evidence="4">May play the central regulatory role in sporulation. It may be an element of the effector pathway responsible for the activation of sporulation genes in response to nutritional stress. Spo0A may act in concert with spo0H (a sigma factor) to control the expression of some genes that are critical to the sporulation process.</text>
</comment>
<dbReference type="EMBL" id="JAJEQX010000036">
    <property type="protein sequence ID" value="MCC2255824.1"/>
    <property type="molecule type" value="Genomic_DNA"/>
</dbReference>
<gene>
    <name evidence="8" type="ORF">LKD70_15625</name>
</gene>
<evidence type="ECO:0000256" key="1">
    <source>
        <dbReference type="ARBA" id="ARBA00018672"/>
    </source>
</evidence>
<dbReference type="PROSITE" id="PS50043">
    <property type="entry name" value="HTH_LUXR_2"/>
    <property type="match status" value="1"/>
</dbReference>
<feature type="domain" description="Response regulatory" evidence="7">
    <location>
        <begin position="5"/>
        <end position="124"/>
    </location>
</feature>
<dbReference type="InterPro" id="IPR000792">
    <property type="entry name" value="Tscrpt_reg_LuxR_C"/>
</dbReference>
<organism evidence="8 9">
    <name type="scientific">Ruminococcus turbiniformis</name>
    <dbReference type="NCBI Taxonomy" id="2881258"/>
    <lineage>
        <taxon>Bacteria</taxon>
        <taxon>Bacillati</taxon>
        <taxon>Bacillota</taxon>
        <taxon>Clostridia</taxon>
        <taxon>Eubacteriales</taxon>
        <taxon>Oscillospiraceae</taxon>
        <taxon>Ruminococcus</taxon>
    </lineage>
</organism>
<dbReference type="Pfam" id="PF00072">
    <property type="entry name" value="Response_reg"/>
    <property type="match status" value="1"/>
</dbReference>
<evidence type="ECO:0000259" key="7">
    <source>
        <dbReference type="PROSITE" id="PS50110"/>
    </source>
</evidence>
<dbReference type="Gene3D" id="3.40.50.2300">
    <property type="match status" value="1"/>
</dbReference>
<evidence type="ECO:0000313" key="9">
    <source>
        <dbReference type="Proteomes" id="UP001198151"/>
    </source>
</evidence>
<evidence type="ECO:0000256" key="5">
    <source>
        <dbReference type="PROSITE-ProRule" id="PRU00169"/>
    </source>
</evidence>
<accession>A0ABS8G4K6</accession>
<dbReference type="InterPro" id="IPR016032">
    <property type="entry name" value="Sig_transdc_resp-reg_C-effctor"/>
</dbReference>
<evidence type="ECO:0000256" key="3">
    <source>
        <dbReference type="ARBA" id="ARBA00023125"/>
    </source>
</evidence>
<evidence type="ECO:0000256" key="2">
    <source>
        <dbReference type="ARBA" id="ARBA00022553"/>
    </source>
</evidence>
<dbReference type="InterPro" id="IPR051015">
    <property type="entry name" value="EvgA-like"/>
</dbReference>
<keyword evidence="9" id="KW-1185">Reference proteome</keyword>
<dbReference type="SMART" id="SM00448">
    <property type="entry name" value="REC"/>
    <property type="match status" value="1"/>
</dbReference>
<proteinExistence type="predicted"/>
<protein>
    <recommendedName>
        <fullName evidence="1">Stage 0 sporulation protein A homolog</fullName>
    </recommendedName>
</protein>
<evidence type="ECO:0000313" key="8">
    <source>
        <dbReference type="EMBL" id="MCC2255824.1"/>
    </source>
</evidence>
<dbReference type="PANTHER" id="PTHR45566:SF2">
    <property type="entry name" value="NARL SUBFAMILY"/>
    <property type="match status" value="1"/>
</dbReference>
<name>A0ABS8G4K6_9FIRM</name>
<dbReference type="PROSITE" id="PS50110">
    <property type="entry name" value="RESPONSE_REGULATORY"/>
    <property type="match status" value="1"/>
</dbReference>
<feature type="domain" description="HTH luxR-type" evidence="6">
    <location>
        <begin position="133"/>
        <end position="198"/>
    </location>
</feature>
<comment type="caution">
    <text evidence="8">The sequence shown here is derived from an EMBL/GenBank/DDBJ whole genome shotgun (WGS) entry which is preliminary data.</text>
</comment>
<dbReference type="Gene3D" id="1.10.10.10">
    <property type="entry name" value="Winged helix-like DNA-binding domain superfamily/Winged helix DNA-binding domain"/>
    <property type="match status" value="1"/>
</dbReference>
<evidence type="ECO:0000259" key="6">
    <source>
        <dbReference type="PROSITE" id="PS50043"/>
    </source>
</evidence>
<reference evidence="8 9" key="1">
    <citation type="submission" date="2021-10" db="EMBL/GenBank/DDBJ databases">
        <title>Anaerobic single-cell dispensing facilitates the cultivation of human gut bacteria.</title>
        <authorList>
            <person name="Afrizal A."/>
        </authorList>
    </citation>
    <scope>NUCLEOTIDE SEQUENCE [LARGE SCALE GENOMIC DNA]</scope>
    <source>
        <strain evidence="8 9">CLA-AA-H200</strain>
    </source>
</reference>
<dbReference type="CDD" id="cd17535">
    <property type="entry name" value="REC_NarL-like"/>
    <property type="match status" value="1"/>
</dbReference>